<reference evidence="9 10" key="1">
    <citation type="journal article" date="2018" name="Proc. Natl. Acad. Sci. U.S.A.">
        <title>Draft genome sequence of Camellia sinensis var. sinensis provides insights into the evolution of the tea genome and tea quality.</title>
        <authorList>
            <person name="Wei C."/>
            <person name="Yang H."/>
            <person name="Wang S."/>
            <person name="Zhao J."/>
            <person name="Liu C."/>
            <person name="Gao L."/>
            <person name="Xia E."/>
            <person name="Lu Y."/>
            <person name="Tai Y."/>
            <person name="She G."/>
            <person name="Sun J."/>
            <person name="Cao H."/>
            <person name="Tong W."/>
            <person name="Gao Q."/>
            <person name="Li Y."/>
            <person name="Deng W."/>
            <person name="Jiang X."/>
            <person name="Wang W."/>
            <person name="Chen Q."/>
            <person name="Zhang S."/>
            <person name="Li H."/>
            <person name="Wu J."/>
            <person name="Wang P."/>
            <person name="Li P."/>
            <person name="Shi C."/>
            <person name="Zheng F."/>
            <person name="Jian J."/>
            <person name="Huang B."/>
            <person name="Shan D."/>
            <person name="Shi M."/>
            <person name="Fang C."/>
            <person name="Yue Y."/>
            <person name="Li F."/>
            <person name="Li D."/>
            <person name="Wei S."/>
            <person name="Han B."/>
            <person name="Jiang C."/>
            <person name="Yin Y."/>
            <person name="Xia T."/>
            <person name="Zhang Z."/>
            <person name="Bennetzen J.L."/>
            <person name="Zhao S."/>
            <person name="Wan X."/>
        </authorList>
    </citation>
    <scope>NUCLEOTIDE SEQUENCE [LARGE SCALE GENOMIC DNA]</scope>
    <source>
        <strain evidence="10">cv. Shuchazao</strain>
        <tissue evidence="9">Leaf</tissue>
    </source>
</reference>
<evidence type="ECO:0000256" key="5">
    <source>
        <dbReference type="ARBA" id="ARBA00023239"/>
    </source>
</evidence>
<gene>
    <name evidence="9" type="ORF">TEA_027601</name>
</gene>
<dbReference type="InterPro" id="IPR001568">
    <property type="entry name" value="RNase_T2-like"/>
</dbReference>
<evidence type="ECO:0000256" key="7">
    <source>
        <dbReference type="SAM" id="MobiDB-lite"/>
    </source>
</evidence>
<proteinExistence type="inferred from homology"/>
<evidence type="ECO:0000256" key="3">
    <source>
        <dbReference type="ARBA" id="ARBA00022759"/>
    </source>
</evidence>
<dbReference type="SUPFAM" id="SSF55895">
    <property type="entry name" value="Ribonuclease Rh-like"/>
    <property type="match status" value="1"/>
</dbReference>
<sequence length="328" mass="37337">MGVVKLQLALLFLFVFIPVYGEELGFFELSLTWPNGFCVPRQCRDHIPQDFTLHGFWPYWQNGTQATYCPPIHELKRKDVEGIRGSLSTHWPNLLDSEANGYKNEFQADFAFWKQQWTKHGTCSKLDPKTYFSIAMNLKNKINMLGALRSFGIQPRQRTYIVRDILLGIAETTTYNTVVDCFEVNDGKYWVIQEIKLCVTAAGHEFVSCERQYSNGCNGNNNYVYFSVEKNKSEVKSFVAIIPEVCNPEEIAQLKDLVDETRTREEQAKLPRAPAAPPSPAQQPQAGRPRVINVIHSRVNENEIRGETQKVKAPATCLPSRGQETSGR</sequence>
<dbReference type="AlphaFoldDB" id="A0A4S4D1F6"/>
<dbReference type="Proteomes" id="UP000306102">
    <property type="component" value="Unassembled WGS sequence"/>
</dbReference>
<evidence type="ECO:0000256" key="2">
    <source>
        <dbReference type="ARBA" id="ARBA00022722"/>
    </source>
</evidence>
<dbReference type="GO" id="GO:0003723">
    <property type="term" value="F:RNA binding"/>
    <property type="evidence" value="ECO:0007669"/>
    <property type="project" value="InterPro"/>
</dbReference>
<feature type="signal peptide" evidence="8">
    <location>
        <begin position="1"/>
        <end position="21"/>
    </location>
</feature>
<evidence type="ECO:0000313" key="10">
    <source>
        <dbReference type="Proteomes" id="UP000306102"/>
    </source>
</evidence>
<evidence type="ECO:0000256" key="8">
    <source>
        <dbReference type="SAM" id="SignalP"/>
    </source>
</evidence>
<feature type="chain" id="PRO_5020928490" evidence="8">
    <location>
        <begin position="22"/>
        <end position="328"/>
    </location>
</feature>
<dbReference type="Gene3D" id="3.90.730.10">
    <property type="entry name" value="Ribonuclease T2-like"/>
    <property type="match status" value="1"/>
</dbReference>
<dbReference type="EMBL" id="SDRB02013427">
    <property type="protein sequence ID" value="THF94915.1"/>
    <property type="molecule type" value="Genomic_DNA"/>
</dbReference>
<dbReference type="GO" id="GO:0006401">
    <property type="term" value="P:RNA catabolic process"/>
    <property type="evidence" value="ECO:0007669"/>
    <property type="project" value="TreeGrafter"/>
</dbReference>
<keyword evidence="10" id="KW-1185">Reference proteome</keyword>
<dbReference type="PANTHER" id="PTHR11240:SF75">
    <property type="entry name" value="RIBONUCLEASE 3"/>
    <property type="match status" value="1"/>
</dbReference>
<dbReference type="GO" id="GO:0005576">
    <property type="term" value="C:extracellular region"/>
    <property type="evidence" value="ECO:0007669"/>
    <property type="project" value="TreeGrafter"/>
</dbReference>
<comment type="caution">
    <text evidence="9">The sequence shown here is derived from an EMBL/GenBank/DDBJ whole genome shotgun (WGS) entry which is preliminary data.</text>
</comment>
<keyword evidence="4" id="KW-0378">Hydrolase</keyword>
<protein>
    <submittedName>
        <fullName evidence="9">Uncharacterized protein</fullName>
    </submittedName>
</protein>
<feature type="compositionally biased region" description="Basic and acidic residues" evidence="7">
    <location>
        <begin position="298"/>
        <end position="310"/>
    </location>
</feature>
<evidence type="ECO:0000313" key="9">
    <source>
        <dbReference type="EMBL" id="THF94915.1"/>
    </source>
</evidence>
<organism evidence="9 10">
    <name type="scientific">Camellia sinensis var. sinensis</name>
    <name type="common">China tea</name>
    <dbReference type="NCBI Taxonomy" id="542762"/>
    <lineage>
        <taxon>Eukaryota</taxon>
        <taxon>Viridiplantae</taxon>
        <taxon>Streptophyta</taxon>
        <taxon>Embryophyta</taxon>
        <taxon>Tracheophyta</taxon>
        <taxon>Spermatophyta</taxon>
        <taxon>Magnoliopsida</taxon>
        <taxon>eudicotyledons</taxon>
        <taxon>Gunneridae</taxon>
        <taxon>Pentapetalae</taxon>
        <taxon>asterids</taxon>
        <taxon>Ericales</taxon>
        <taxon>Theaceae</taxon>
        <taxon>Camellia</taxon>
    </lineage>
</organism>
<dbReference type="GO" id="GO:0033897">
    <property type="term" value="F:ribonuclease T2 activity"/>
    <property type="evidence" value="ECO:0007669"/>
    <property type="project" value="InterPro"/>
</dbReference>
<dbReference type="PANTHER" id="PTHR11240">
    <property type="entry name" value="RIBONUCLEASE T2"/>
    <property type="match status" value="1"/>
</dbReference>
<evidence type="ECO:0000256" key="6">
    <source>
        <dbReference type="RuleBase" id="RU004328"/>
    </source>
</evidence>
<dbReference type="Pfam" id="PF00445">
    <property type="entry name" value="Ribonuclease_T2"/>
    <property type="match status" value="1"/>
</dbReference>
<comment type="similarity">
    <text evidence="1 6">Belongs to the RNase T2 family.</text>
</comment>
<keyword evidence="8" id="KW-0732">Signal</keyword>
<name>A0A4S4D1F6_CAMSN</name>
<accession>A0A4S4D1F6</accession>
<dbReference type="GO" id="GO:0016787">
    <property type="term" value="F:hydrolase activity"/>
    <property type="evidence" value="ECO:0007669"/>
    <property type="project" value="UniProtKB-KW"/>
</dbReference>
<keyword evidence="2" id="KW-0540">Nuclease</keyword>
<keyword evidence="5" id="KW-0456">Lyase</keyword>
<feature type="region of interest" description="Disordered" evidence="7">
    <location>
        <begin position="262"/>
        <end position="328"/>
    </location>
</feature>
<evidence type="ECO:0000256" key="4">
    <source>
        <dbReference type="ARBA" id="ARBA00022801"/>
    </source>
</evidence>
<evidence type="ECO:0000256" key="1">
    <source>
        <dbReference type="ARBA" id="ARBA00007469"/>
    </source>
</evidence>
<dbReference type="InterPro" id="IPR036430">
    <property type="entry name" value="RNase_T2-like_sf"/>
</dbReference>
<keyword evidence="3" id="KW-0255">Endonuclease</keyword>